<feature type="transmembrane region" description="Helical" evidence="9">
    <location>
        <begin position="18"/>
        <end position="43"/>
    </location>
</feature>
<dbReference type="Gene3D" id="3.40.50.1110">
    <property type="entry name" value="SGNH hydrolase"/>
    <property type="match status" value="1"/>
</dbReference>
<feature type="region of interest" description="Disordered" evidence="8">
    <location>
        <begin position="413"/>
        <end position="452"/>
    </location>
</feature>
<feature type="transmembrane region" description="Helical" evidence="9">
    <location>
        <begin position="320"/>
        <end position="341"/>
    </location>
</feature>
<evidence type="ECO:0000313" key="12">
    <source>
        <dbReference type="Proteomes" id="UP000576969"/>
    </source>
</evidence>
<feature type="transmembrane region" description="Helical" evidence="9">
    <location>
        <begin position="253"/>
        <end position="273"/>
    </location>
</feature>
<dbReference type="InterPro" id="IPR036514">
    <property type="entry name" value="SGNH_hydro_sf"/>
</dbReference>
<evidence type="ECO:0000313" key="11">
    <source>
        <dbReference type="EMBL" id="NYE21303.1"/>
    </source>
</evidence>
<comment type="subcellular location">
    <subcellularLocation>
        <location evidence="1">Cell membrane</location>
        <topology evidence="1">Multi-pass membrane protein</topology>
    </subcellularLocation>
</comment>
<feature type="transmembrane region" description="Helical" evidence="9">
    <location>
        <begin position="160"/>
        <end position="178"/>
    </location>
</feature>
<protein>
    <submittedName>
        <fullName evidence="11">Peptidoglycan/LPS O-acetylase OafA/YrhL</fullName>
    </submittedName>
</protein>
<dbReference type="CDD" id="cd01840">
    <property type="entry name" value="SGNH_hydrolase_yrhL_like"/>
    <property type="match status" value="1"/>
</dbReference>
<dbReference type="Pfam" id="PF01757">
    <property type="entry name" value="Acyl_transf_3"/>
    <property type="match status" value="1"/>
</dbReference>
<proteinExistence type="predicted"/>
<dbReference type="PANTHER" id="PTHR23028:SF53">
    <property type="entry name" value="ACYL_TRANSF_3 DOMAIN-CONTAINING PROTEIN"/>
    <property type="match status" value="1"/>
</dbReference>
<keyword evidence="5 9" id="KW-1133">Transmembrane helix</keyword>
<reference evidence="11 12" key="1">
    <citation type="submission" date="2020-07" db="EMBL/GenBank/DDBJ databases">
        <title>Sequencing the genomes of 1000 actinobacteria strains.</title>
        <authorList>
            <person name="Klenk H.-P."/>
        </authorList>
    </citation>
    <scope>NUCLEOTIDE SEQUENCE [LARGE SCALE GENOMIC DNA]</scope>
    <source>
        <strain evidence="11 12">DSM 24662</strain>
    </source>
</reference>
<evidence type="ECO:0000256" key="6">
    <source>
        <dbReference type="ARBA" id="ARBA00023136"/>
    </source>
</evidence>
<feature type="transmembrane region" description="Helical" evidence="9">
    <location>
        <begin position="64"/>
        <end position="83"/>
    </location>
</feature>
<evidence type="ECO:0000256" key="8">
    <source>
        <dbReference type="SAM" id="MobiDB-lite"/>
    </source>
</evidence>
<keyword evidence="2" id="KW-1003">Cell membrane</keyword>
<feature type="compositionally biased region" description="Pro residues" evidence="8">
    <location>
        <begin position="438"/>
        <end position="448"/>
    </location>
</feature>
<evidence type="ECO:0000259" key="10">
    <source>
        <dbReference type="Pfam" id="PF01757"/>
    </source>
</evidence>
<dbReference type="PANTHER" id="PTHR23028">
    <property type="entry name" value="ACETYLTRANSFERASE"/>
    <property type="match status" value="1"/>
</dbReference>
<comment type="caution">
    <text evidence="11">The sequence shown here is derived from an EMBL/GenBank/DDBJ whole genome shotgun (WGS) entry which is preliminary data.</text>
</comment>
<feature type="transmembrane region" description="Helical" evidence="9">
    <location>
        <begin position="220"/>
        <end position="241"/>
    </location>
</feature>
<dbReference type="EMBL" id="JACCBV010000001">
    <property type="protein sequence ID" value="NYE21303.1"/>
    <property type="molecule type" value="Genomic_DNA"/>
</dbReference>
<feature type="domain" description="Acyltransferase 3" evidence="10">
    <location>
        <begin position="1"/>
        <end position="332"/>
    </location>
</feature>
<evidence type="ECO:0000256" key="7">
    <source>
        <dbReference type="ARBA" id="ARBA00023315"/>
    </source>
</evidence>
<dbReference type="GO" id="GO:0016747">
    <property type="term" value="F:acyltransferase activity, transferring groups other than amino-acyl groups"/>
    <property type="evidence" value="ECO:0007669"/>
    <property type="project" value="InterPro"/>
</dbReference>
<feature type="transmembrane region" description="Helical" evidence="9">
    <location>
        <begin position="294"/>
        <end position="314"/>
    </location>
</feature>
<dbReference type="GO" id="GO:0009103">
    <property type="term" value="P:lipopolysaccharide biosynthetic process"/>
    <property type="evidence" value="ECO:0007669"/>
    <property type="project" value="TreeGrafter"/>
</dbReference>
<name>A0A7Y9GRE2_9MICO</name>
<dbReference type="SUPFAM" id="SSF52266">
    <property type="entry name" value="SGNH hydrolase"/>
    <property type="match status" value="1"/>
</dbReference>
<evidence type="ECO:0000256" key="1">
    <source>
        <dbReference type="ARBA" id="ARBA00004651"/>
    </source>
</evidence>
<evidence type="ECO:0000256" key="2">
    <source>
        <dbReference type="ARBA" id="ARBA00022475"/>
    </source>
</evidence>
<feature type="transmembrane region" description="Helical" evidence="9">
    <location>
        <begin position="135"/>
        <end position="153"/>
    </location>
</feature>
<dbReference type="AlphaFoldDB" id="A0A7Y9GRE2"/>
<keyword evidence="3" id="KW-0808">Transferase</keyword>
<dbReference type="InterPro" id="IPR050879">
    <property type="entry name" value="Acyltransferase_3"/>
</dbReference>
<dbReference type="GO" id="GO:0005886">
    <property type="term" value="C:plasma membrane"/>
    <property type="evidence" value="ECO:0007669"/>
    <property type="project" value="UniProtKB-SubCell"/>
</dbReference>
<evidence type="ECO:0000256" key="3">
    <source>
        <dbReference type="ARBA" id="ARBA00022679"/>
    </source>
</evidence>
<dbReference type="InterPro" id="IPR002656">
    <property type="entry name" value="Acyl_transf_3_dom"/>
</dbReference>
<feature type="transmembrane region" description="Helical" evidence="9">
    <location>
        <begin position="369"/>
        <end position="392"/>
    </location>
</feature>
<keyword evidence="12" id="KW-1185">Reference proteome</keyword>
<gene>
    <name evidence="11" type="ORF">BJ991_003331</name>
</gene>
<keyword evidence="4 9" id="KW-0812">Transmembrane</keyword>
<dbReference type="Proteomes" id="UP000576969">
    <property type="component" value="Unassembled WGS sequence"/>
</dbReference>
<feature type="transmembrane region" description="Helical" evidence="9">
    <location>
        <begin position="190"/>
        <end position="208"/>
    </location>
</feature>
<sequence>MRAVAVGLVLAYHLFPGWWLHGGFIGVDVFFVISGFLITSLLLRERASAGRIRLVEFWRRRARRLLPALALVLLVCSSVAWLIGGDVLVRLGAQLVGAATFSYNWISIAGGAGYFSAANPELFRNVWSLAIEEQFYVLWPLVLPLALLIPWAWARAAAAVLLAAASAGWMAVVVATGGDLTRAYFGLDTHAFGILLGIALAFALERLLASPPTWSRRRGWRVTGAAVGIAAVAGLLVVAAVPASDSTSTFPGALAAASVLSAIAITAAVWPGSAFGPRLDTQPLRWLGDRSYGLYLWHWPILVLLLAATSGGATGAGVPFWIGAFALVLTLAAAELSYRWVESPIRRLGFRGSFAALGRHLTASPAARWRAIGSVAAAVIVTFGASAAVAAAPEVSSGQAAVEAGIDALHREKARTPSPAPSSTAIPEAAADDAEPARPQPGTMPSPSPTLVTGAEITAIGDSVMLASAPGLLERFPGIEVDATVSRSMWAAPGIVQQLADAGRLRSYVVVALGTNGPIDASSLEEVARIAGPSRTLVLVNAYAPRDWIPGVNTELAAFVASHPGTVLADWSGAIAPRTDLLAGDHIHPGSAGGRVFADAVAAAVDRAEHLRALKQHEIERRAYLRLHHSAGRVYE</sequence>
<keyword evidence="7" id="KW-0012">Acyltransferase</keyword>
<organism evidence="11 12">
    <name type="scientific">Microbacterium immunditiarum</name>
    <dbReference type="NCBI Taxonomy" id="337480"/>
    <lineage>
        <taxon>Bacteria</taxon>
        <taxon>Bacillati</taxon>
        <taxon>Actinomycetota</taxon>
        <taxon>Actinomycetes</taxon>
        <taxon>Micrococcales</taxon>
        <taxon>Microbacteriaceae</taxon>
        <taxon>Microbacterium</taxon>
    </lineage>
</organism>
<evidence type="ECO:0000256" key="9">
    <source>
        <dbReference type="SAM" id="Phobius"/>
    </source>
</evidence>
<evidence type="ECO:0000256" key="4">
    <source>
        <dbReference type="ARBA" id="ARBA00022692"/>
    </source>
</evidence>
<keyword evidence="6 9" id="KW-0472">Membrane</keyword>
<evidence type="ECO:0000256" key="5">
    <source>
        <dbReference type="ARBA" id="ARBA00022989"/>
    </source>
</evidence>
<accession>A0A7Y9GRE2</accession>